<organism evidence="1 2">
    <name type="scientific">Rosa chinensis</name>
    <name type="common">China rose</name>
    <dbReference type="NCBI Taxonomy" id="74649"/>
    <lineage>
        <taxon>Eukaryota</taxon>
        <taxon>Viridiplantae</taxon>
        <taxon>Streptophyta</taxon>
        <taxon>Embryophyta</taxon>
        <taxon>Tracheophyta</taxon>
        <taxon>Spermatophyta</taxon>
        <taxon>Magnoliopsida</taxon>
        <taxon>eudicotyledons</taxon>
        <taxon>Gunneridae</taxon>
        <taxon>Pentapetalae</taxon>
        <taxon>rosids</taxon>
        <taxon>fabids</taxon>
        <taxon>Rosales</taxon>
        <taxon>Rosaceae</taxon>
        <taxon>Rosoideae</taxon>
        <taxon>Rosoideae incertae sedis</taxon>
        <taxon>Rosa</taxon>
    </lineage>
</organism>
<comment type="caution">
    <text evidence="1">The sequence shown here is derived from an EMBL/GenBank/DDBJ whole genome shotgun (WGS) entry which is preliminary data.</text>
</comment>
<dbReference type="EMBL" id="PDCK01000040">
    <property type="protein sequence ID" value="PRQ46190.1"/>
    <property type="molecule type" value="Genomic_DNA"/>
</dbReference>
<evidence type="ECO:0000313" key="1">
    <source>
        <dbReference type="EMBL" id="PRQ46190.1"/>
    </source>
</evidence>
<dbReference type="Gramene" id="PRQ46190">
    <property type="protein sequence ID" value="PRQ46190"/>
    <property type="gene ID" value="RchiOBHm_Chr2g0086381"/>
</dbReference>
<reference evidence="1 2" key="1">
    <citation type="journal article" date="2018" name="Nat. Genet.">
        <title>The Rosa genome provides new insights in the design of modern roses.</title>
        <authorList>
            <person name="Bendahmane M."/>
        </authorList>
    </citation>
    <scope>NUCLEOTIDE SEQUENCE [LARGE SCALE GENOMIC DNA]</scope>
    <source>
        <strain evidence="2">cv. Old Blush</strain>
    </source>
</reference>
<protein>
    <submittedName>
        <fullName evidence="1">Uncharacterized protein</fullName>
    </submittedName>
</protein>
<dbReference type="AlphaFoldDB" id="A0A2P6RIC5"/>
<proteinExistence type="predicted"/>
<name>A0A2P6RIC5_ROSCH</name>
<gene>
    <name evidence="1" type="ORF">RchiOBHm_Chr2g0086381</name>
</gene>
<keyword evidence="2" id="KW-1185">Reference proteome</keyword>
<evidence type="ECO:0000313" key="2">
    <source>
        <dbReference type="Proteomes" id="UP000238479"/>
    </source>
</evidence>
<accession>A0A2P6RIC5</accession>
<dbReference type="Proteomes" id="UP000238479">
    <property type="component" value="Chromosome 2"/>
</dbReference>
<sequence length="41" mass="4569">MLTLNGEEFLGKGRDGRKSAILDKPIPIMSLILYCNTCPFI</sequence>